<accession>A0A9P0HC58</accession>
<dbReference type="Proteomes" id="UP001152798">
    <property type="component" value="Chromosome 4"/>
</dbReference>
<dbReference type="AlphaFoldDB" id="A0A9P0HC58"/>
<sequence>MRFKDEIIEKIRNHQASKDIDRVLNSKSNPRYRKICSFNVTRPEDYLQFRALNLNKLRAVSRLRIASLRWCCLGGPTDRAELQRQTIAAHLRKLYWLQILAASLYKCLPPAAEPASLPTVANSLRGGERRRRGRIQ</sequence>
<protein>
    <submittedName>
        <fullName evidence="1">Uncharacterized protein</fullName>
    </submittedName>
</protein>
<evidence type="ECO:0000313" key="2">
    <source>
        <dbReference type="Proteomes" id="UP001152798"/>
    </source>
</evidence>
<dbReference type="EMBL" id="OV725080">
    <property type="protein sequence ID" value="CAH1399232.1"/>
    <property type="molecule type" value="Genomic_DNA"/>
</dbReference>
<dbReference type="OrthoDB" id="8021837at2759"/>
<name>A0A9P0HC58_NEZVI</name>
<evidence type="ECO:0000313" key="1">
    <source>
        <dbReference type="EMBL" id="CAH1399232.1"/>
    </source>
</evidence>
<keyword evidence="2" id="KW-1185">Reference proteome</keyword>
<gene>
    <name evidence="1" type="ORF">NEZAVI_LOCUS8720</name>
</gene>
<organism evidence="1 2">
    <name type="scientific">Nezara viridula</name>
    <name type="common">Southern green stink bug</name>
    <name type="synonym">Cimex viridulus</name>
    <dbReference type="NCBI Taxonomy" id="85310"/>
    <lineage>
        <taxon>Eukaryota</taxon>
        <taxon>Metazoa</taxon>
        <taxon>Ecdysozoa</taxon>
        <taxon>Arthropoda</taxon>
        <taxon>Hexapoda</taxon>
        <taxon>Insecta</taxon>
        <taxon>Pterygota</taxon>
        <taxon>Neoptera</taxon>
        <taxon>Paraneoptera</taxon>
        <taxon>Hemiptera</taxon>
        <taxon>Heteroptera</taxon>
        <taxon>Panheteroptera</taxon>
        <taxon>Pentatomomorpha</taxon>
        <taxon>Pentatomoidea</taxon>
        <taxon>Pentatomidae</taxon>
        <taxon>Pentatominae</taxon>
        <taxon>Nezara</taxon>
    </lineage>
</organism>
<reference evidence="1" key="1">
    <citation type="submission" date="2022-01" db="EMBL/GenBank/DDBJ databases">
        <authorList>
            <person name="King R."/>
        </authorList>
    </citation>
    <scope>NUCLEOTIDE SEQUENCE</scope>
</reference>
<proteinExistence type="predicted"/>